<dbReference type="GO" id="GO:0003677">
    <property type="term" value="F:DNA binding"/>
    <property type="evidence" value="ECO:0007669"/>
    <property type="project" value="InterPro"/>
</dbReference>
<dbReference type="Pfam" id="PF13340">
    <property type="entry name" value="DUF4096"/>
    <property type="match status" value="1"/>
</dbReference>
<dbReference type="GO" id="GO:0006313">
    <property type="term" value="P:DNA transposition"/>
    <property type="evidence" value="ECO:0007669"/>
    <property type="project" value="InterPro"/>
</dbReference>
<dbReference type="NCBIfam" id="NF033580">
    <property type="entry name" value="transpos_IS5_3"/>
    <property type="match status" value="1"/>
</dbReference>
<sequence length="273" mass="31664">MTRRKNGHDYEISDKLWNKIKPLLPLPKPKKKPGRPRKDDRKIMSGIFYVLLTGCQWKLLPRFYGAPSTVHDRFQEWRKSGLFEKMWKAGLLDYDKNKGLEWEWQAIDGAMTKAPLGGAGTGANPTDRGKKGTKRSLLTDGKGIPLSVTVDGANRHDKKLVKGTLDAIIFQRPSLDEGIQNICMDKGYDFPDIRELVKEYGYIAHIRRRGEENIRKKEIPGYRARRWVVERTHSWLNRFRRLLIRWEKKIENYYAMLQLACACITFRAAGIFG</sequence>
<feature type="domain" description="Transposase IS4-like" evidence="2">
    <location>
        <begin position="106"/>
        <end position="262"/>
    </location>
</feature>
<dbReference type="PANTHER" id="PTHR30007">
    <property type="entry name" value="PHP DOMAIN PROTEIN"/>
    <property type="match status" value="1"/>
</dbReference>
<dbReference type="PANTHER" id="PTHR30007:SF0">
    <property type="entry name" value="TRANSPOSASE"/>
    <property type="match status" value="1"/>
</dbReference>
<reference evidence="4 5" key="1">
    <citation type="submission" date="2014-07" db="EMBL/GenBank/DDBJ databases">
        <title>Methanogenic archaea and the global carbon cycle.</title>
        <authorList>
            <person name="Henriksen J.R."/>
            <person name="Luke J."/>
            <person name="Reinhart S."/>
            <person name="Benedict M.N."/>
            <person name="Youngblut N.D."/>
            <person name="Metcalf M.E."/>
            <person name="Whitaker R.J."/>
            <person name="Metcalf W.W."/>
        </authorList>
    </citation>
    <scope>NUCLEOTIDE SEQUENCE [LARGE SCALE GENOMIC DNA]</scope>
    <source>
        <strain evidence="4 5">WWM610</strain>
    </source>
</reference>
<dbReference type="GeneID" id="24851596"/>
<evidence type="ECO:0000313" key="4">
    <source>
        <dbReference type="EMBL" id="AKB40869.1"/>
    </source>
</evidence>
<evidence type="ECO:0000259" key="2">
    <source>
        <dbReference type="Pfam" id="PF01609"/>
    </source>
</evidence>
<evidence type="ECO:0000259" key="3">
    <source>
        <dbReference type="Pfam" id="PF13340"/>
    </source>
</evidence>
<dbReference type="Proteomes" id="UP000033058">
    <property type="component" value="Chromosome"/>
</dbReference>
<feature type="domain" description="Insertion element IS402-like" evidence="3">
    <location>
        <begin position="12"/>
        <end position="87"/>
    </location>
</feature>
<protein>
    <submittedName>
        <fullName evidence="4">Mobile element protein</fullName>
    </submittedName>
</protein>
<evidence type="ECO:0000313" key="5">
    <source>
        <dbReference type="Proteomes" id="UP000033058"/>
    </source>
</evidence>
<dbReference type="AlphaFoldDB" id="A0A0E3PY79"/>
<dbReference type="HOGENOM" id="CLU_055261_1_0_2"/>
<gene>
    <name evidence="4" type="ORF">MSMAW_1878</name>
</gene>
<feature type="region of interest" description="Disordered" evidence="1">
    <location>
        <begin position="116"/>
        <end position="135"/>
    </location>
</feature>
<proteinExistence type="predicted"/>
<dbReference type="PATRIC" id="fig|1434117.4.peg.2394"/>
<name>A0A0E3PY79_METMZ</name>
<dbReference type="EMBL" id="CP009509">
    <property type="protein sequence ID" value="AKB40869.1"/>
    <property type="molecule type" value="Genomic_DNA"/>
</dbReference>
<dbReference type="Pfam" id="PF01609">
    <property type="entry name" value="DDE_Tnp_1"/>
    <property type="match status" value="1"/>
</dbReference>
<dbReference type="InterPro" id="IPR025161">
    <property type="entry name" value="IS402-like_dom"/>
</dbReference>
<organism evidence="4 5">
    <name type="scientific">Methanosarcina mazei WWM610</name>
    <dbReference type="NCBI Taxonomy" id="1434117"/>
    <lineage>
        <taxon>Archaea</taxon>
        <taxon>Methanobacteriati</taxon>
        <taxon>Methanobacteriota</taxon>
        <taxon>Stenosarchaea group</taxon>
        <taxon>Methanomicrobia</taxon>
        <taxon>Methanosarcinales</taxon>
        <taxon>Methanosarcinaceae</taxon>
        <taxon>Methanosarcina</taxon>
    </lineage>
</organism>
<dbReference type="RefSeq" id="WP_048052944.1">
    <property type="nucleotide sequence ID" value="NZ_CP009509.1"/>
</dbReference>
<dbReference type="InterPro" id="IPR002559">
    <property type="entry name" value="Transposase_11"/>
</dbReference>
<evidence type="ECO:0000256" key="1">
    <source>
        <dbReference type="SAM" id="MobiDB-lite"/>
    </source>
</evidence>
<accession>A0A0E3PY79</accession>
<dbReference type="GO" id="GO:0004803">
    <property type="term" value="F:transposase activity"/>
    <property type="evidence" value="ECO:0007669"/>
    <property type="project" value="InterPro"/>
</dbReference>